<evidence type="ECO:0000313" key="3">
    <source>
        <dbReference type="Proteomes" id="UP001633002"/>
    </source>
</evidence>
<evidence type="ECO:0000313" key="2">
    <source>
        <dbReference type="EMBL" id="KAL3687880.1"/>
    </source>
</evidence>
<feature type="region of interest" description="Disordered" evidence="1">
    <location>
        <begin position="109"/>
        <end position="152"/>
    </location>
</feature>
<sequence>MDRKDDVYVVVGGPTILQRLVSVASSSSSSNNPLLSGEEEEEVADREEYLIDLSEDKDVVKNQTAFFTDHDEFYQTAMADADGGPEMGNQTALSAVDVEANADEIPIENQRLQQSRGGASVHSVDDVRSSGKSRGSRDRPHGSERKTSLITTYEEQVKENLILRKRP</sequence>
<dbReference type="AlphaFoldDB" id="A0ABD3HBV5"/>
<reference evidence="2 3" key="1">
    <citation type="submission" date="2024-09" db="EMBL/GenBank/DDBJ databases">
        <title>Chromosome-scale assembly of Riccia sorocarpa.</title>
        <authorList>
            <person name="Paukszto L."/>
        </authorList>
    </citation>
    <scope>NUCLEOTIDE SEQUENCE [LARGE SCALE GENOMIC DNA]</scope>
    <source>
        <strain evidence="2">LP-2024</strain>
        <tissue evidence="2">Aerial parts of the thallus</tissue>
    </source>
</reference>
<gene>
    <name evidence="2" type="ORF">R1sor_014189</name>
</gene>
<feature type="compositionally biased region" description="Basic and acidic residues" evidence="1">
    <location>
        <begin position="123"/>
        <end position="147"/>
    </location>
</feature>
<accession>A0ABD3HBV5</accession>
<dbReference type="EMBL" id="JBJQOH010000004">
    <property type="protein sequence ID" value="KAL3687880.1"/>
    <property type="molecule type" value="Genomic_DNA"/>
</dbReference>
<organism evidence="2 3">
    <name type="scientific">Riccia sorocarpa</name>
    <dbReference type="NCBI Taxonomy" id="122646"/>
    <lineage>
        <taxon>Eukaryota</taxon>
        <taxon>Viridiplantae</taxon>
        <taxon>Streptophyta</taxon>
        <taxon>Embryophyta</taxon>
        <taxon>Marchantiophyta</taxon>
        <taxon>Marchantiopsida</taxon>
        <taxon>Marchantiidae</taxon>
        <taxon>Marchantiales</taxon>
        <taxon>Ricciaceae</taxon>
        <taxon>Riccia</taxon>
    </lineage>
</organism>
<comment type="caution">
    <text evidence="2">The sequence shown here is derived from an EMBL/GenBank/DDBJ whole genome shotgun (WGS) entry which is preliminary data.</text>
</comment>
<dbReference type="Proteomes" id="UP001633002">
    <property type="component" value="Unassembled WGS sequence"/>
</dbReference>
<name>A0ABD3HBV5_9MARC</name>
<keyword evidence="3" id="KW-1185">Reference proteome</keyword>
<proteinExistence type="predicted"/>
<protein>
    <submittedName>
        <fullName evidence="2">Uncharacterized protein</fullName>
    </submittedName>
</protein>
<evidence type="ECO:0000256" key="1">
    <source>
        <dbReference type="SAM" id="MobiDB-lite"/>
    </source>
</evidence>